<dbReference type="InterPro" id="IPR008331">
    <property type="entry name" value="Ferritin_DPS_dom"/>
</dbReference>
<keyword evidence="3" id="KW-0175">Coiled coil</keyword>
<dbReference type="PANTHER" id="PTHR30295">
    <property type="entry name" value="BACTERIOFERRITIN"/>
    <property type="match status" value="1"/>
</dbReference>
<dbReference type="Pfam" id="PF00210">
    <property type="entry name" value="Ferritin"/>
    <property type="match status" value="1"/>
</dbReference>
<feature type="coiled-coil region" evidence="3">
    <location>
        <begin position="86"/>
        <end position="113"/>
    </location>
</feature>
<organism evidence="5 6">
    <name type="scientific">Tenuibacillus multivorans</name>
    <dbReference type="NCBI Taxonomy" id="237069"/>
    <lineage>
        <taxon>Bacteria</taxon>
        <taxon>Bacillati</taxon>
        <taxon>Bacillota</taxon>
        <taxon>Bacilli</taxon>
        <taxon>Bacillales</taxon>
        <taxon>Bacillaceae</taxon>
        <taxon>Tenuibacillus</taxon>
    </lineage>
</organism>
<dbReference type="STRING" id="237069.SAMN05216498_0881"/>
<keyword evidence="2" id="KW-0408">Iron</keyword>
<dbReference type="Proteomes" id="UP000199334">
    <property type="component" value="Unassembled WGS sequence"/>
</dbReference>
<sequence length="146" mass="16657">MIMDEKMQTLIDGLNEDLRNEYAAAIMYTNNAAVVSGLYRSTLKPFFEGEISDEQGHALYLAEKIKSLGGTPSTDVAPVPQETEVKKMLEAARDSEKATIERYEERKQLAEELQLTELANRMDDMIADETEHMEELDRLLMDPHFQ</sequence>
<dbReference type="InterPro" id="IPR009040">
    <property type="entry name" value="Ferritin-like_diiron"/>
</dbReference>
<dbReference type="SUPFAM" id="SSF47240">
    <property type="entry name" value="Ferritin-like"/>
    <property type="match status" value="1"/>
</dbReference>
<dbReference type="InterPro" id="IPR009078">
    <property type="entry name" value="Ferritin-like_SF"/>
</dbReference>
<gene>
    <name evidence="5" type="ORF">SAMN05216498_0881</name>
</gene>
<dbReference type="EMBL" id="FNIG01000001">
    <property type="protein sequence ID" value="SDM87658.1"/>
    <property type="molecule type" value="Genomic_DNA"/>
</dbReference>
<protein>
    <submittedName>
        <fullName evidence="5">Bacterioferritin</fullName>
    </submittedName>
</protein>
<dbReference type="GO" id="GO:0005829">
    <property type="term" value="C:cytosol"/>
    <property type="evidence" value="ECO:0007669"/>
    <property type="project" value="TreeGrafter"/>
</dbReference>
<evidence type="ECO:0000256" key="1">
    <source>
        <dbReference type="ARBA" id="ARBA00022434"/>
    </source>
</evidence>
<evidence type="ECO:0000313" key="5">
    <source>
        <dbReference type="EMBL" id="SDM87658.1"/>
    </source>
</evidence>
<evidence type="ECO:0000259" key="4">
    <source>
        <dbReference type="PROSITE" id="PS50905"/>
    </source>
</evidence>
<dbReference type="PROSITE" id="PS50905">
    <property type="entry name" value="FERRITIN_LIKE"/>
    <property type="match status" value="1"/>
</dbReference>
<accession>A0A1G9WT56</accession>
<evidence type="ECO:0000256" key="2">
    <source>
        <dbReference type="ARBA" id="ARBA00023004"/>
    </source>
</evidence>
<reference evidence="5 6" key="1">
    <citation type="submission" date="2016-10" db="EMBL/GenBank/DDBJ databases">
        <authorList>
            <person name="de Groot N.N."/>
        </authorList>
    </citation>
    <scope>NUCLEOTIDE SEQUENCE [LARGE SCALE GENOMIC DNA]</scope>
    <source>
        <strain evidence="5 6">CGMCC 1.3442</strain>
    </source>
</reference>
<keyword evidence="1" id="KW-0409">Iron storage</keyword>
<dbReference type="GO" id="GO:0008199">
    <property type="term" value="F:ferric iron binding"/>
    <property type="evidence" value="ECO:0007669"/>
    <property type="project" value="InterPro"/>
</dbReference>
<dbReference type="CDD" id="cd00657">
    <property type="entry name" value="Ferritin_like"/>
    <property type="match status" value="1"/>
</dbReference>
<feature type="domain" description="Ferritin-like diiron" evidence="4">
    <location>
        <begin position="4"/>
        <end position="146"/>
    </location>
</feature>
<dbReference type="GO" id="GO:0020037">
    <property type="term" value="F:heme binding"/>
    <property type="evidence" value="ECO:0007669"/>
    <property type="project" value="TreeGrafter"/>
</dbReference>
<evidence type="ECO:0000256" key="3">
    <source>
        <dbReference type="SAM" id="Coils"/>
    </source>
</evidence>
<proteinExistence type="predicted"/>
<dbReference type="AlphaFoldDB" id="A0A1G9WT56"/>
<keyword evidence="6" id="KW-1185">Reference proteome</keyword>
<evidence type="ECO:0000313" key="6">
    <source>
        <dbReference type="Proteomes" id="UP000199334"/>
    </source>
</evidence>
<dbReference type="GO" id="GO:0004322">
    <property type="term" value="F:ferroxidase activity"/>
    <property type="evidence" value="ECO:0007669"/>
    <property type="project" value="TreeGrafter"/>
</dbReference>
<dbReference type="Gene3D" id="1.20.1260.10">
    <property type="match status" value="1"/>
</dbReference>
<dbReference type="GO" id="GO:0006879">
    <property type="term" value="P:intracellular iron ion homeostasis"/>
    <property type="evidence" value="ECO:0007669"/>
    <property type="project" value="UniProtKB-KW"/>
</dbReference>
<name>A0A1G9WT56_9BACI</name>
<dbReference type="InterPro" id="IPR012347">
    <property type="entry name" value="Ferritin-like"/>
</dbReference>
<dbReference type="PANTHER" id="PTHR30295:SF0">
    <property type="entry name" value="BACTERIOFERRITIN"/>
    <property type="match status" value="1"/>
</dbReference>